<dbReference type="Pfam" id="PF02492">
    <property type="entry name" value="cobW"/>
    <property type="match status" value="1"/>
</dbReference>
<protein>
    <recommendedName>
        <fullName evidence="1">CobW/HypB/UreG nucleotide-binding domain-containing protein</fullName>
    </recommendedName>
</protein>
<name>A0A9D6V3G3_9BACT</name>
<proteinExistence type="predicted"/>
<dbReference type="InterPro" id="IPR027417">
    <property type="entry name" value="P-loop_NTPase"/>
</dbReference>
<comment type="caution">
    <text evidence="2">The sequence shown here is derived from an EMBL/GenBank/DDBJ whole genome shotgun (WGS) entry which is preliminary data.</text>
</comment>
<evidence type="ECO:0000313" key="2">
    <source>
        <dbReference type="EMBL" id="MBI5251168.1"/>
    </source>
</evidence>
<dbReference type="InterPro" id="IPR003495">
    <property type="entry name" value="CobW/HypB/UreG_nucleotide-bd"/>
</dbReference>
<gene>
    <name evidence="2" type="ORF">HY912_16895</name>
</gene>
<accession>A0A9D6V3G3</accession>
<dbReference type="Gene3D" id="3.40.50.300">
    <property type="entry name" value="P-loop containing nucleotide triphosphate hydrolases"/>
    <property type="match status" value="1"/>
</dbReference>
<dbReference type="Proteomes" id="UP000807825">
    <property type="component" value="Unassembled WGS sequence"/>
</dbReference>
<reference evidence="2" key="1">
    <citation type="submission" date="2020-07" db="EMBL/GenBank/DDBJ databases">
        <title>Huge and variable diversity of episymbiotic CPR bacteria and DPANN archaea in groundwater ecosystems.</title>
        <authorList>
            <person name="He C.Y."/>
            <person name="Keren R."/>
            <person name="Whittaker M."/>
            <person name="Farag I.F."/>
            <person name="Doudna J."/>
            <person name="Cate J.H.D."/>
            <person name="Banfield J.F."/>
        </authorList>
    </citation>
    <scope>NUCLEOTIDE SEQUENCE</scope>
    <source>
        <strain evidence="2">NC_groundwater_1664_Pr3_B-0.1um_52_9</strain>
    </source>
</reference>
<sequence>MGCSLAASFAVLIKEFRRNDNPDFLFIEPAGMVTTQELVAASKLAQRDCNYEIGPVITLVNAEDFEFLWEERRNLLVAQMEDADLVALSRADLQEKTVLGRIKTEIEPFSKEIIELSTAKGQGLERVMNLLDSP</sequence>
<dbReference type="SUPFAM" id="SSF52540">
    <property type="entry name" value="P-loop containing nucleoside triphosphate hydrolases"/>
    <property type="match status" value="1"/>
</dbReference>
<organism evidence="2 3">
    <name type="scientific">Desulfomonile tiedjei</name>
    <dbReference type="NCBI Taxonomy" id="2358"/>
    <lineage>
        <taxon>Bacteria</taxon>
        <taxon>Pseudomonadati</taxon>
        <taxon>Thermodesulfobacteriota</taxon>
        <taxon>Desulfomonilia</taxon>
        <taxon>Desulfomonilales</taxon>
        <taxon>Desulfomonilaceae</taxon>
        <taxon>Desulfomonile</taxon>
    </lineage>
</organism>
<dbReference type="AlphaFoldDB" id="A0A9D6V3G3"/>
<dbReference type="NCBIfam" id="NF041053">
    <property type="entry name" value="CobW_rel_Se"/>
    <property type="match status" value="1"/>
</dbReference>
<feature type="domain" description="CobW/HypB/UreG nucleotide-binding" evidence="1">
    <location>
        <begin position="3"/>
        <end position="107"/>
    </location>
</feature>
<evidence type="ECO:0000259" key="1">
    <source>
        <dbReference type="Pfam" id="PF02492"/>
    </source>
</evidence>
<dbReference type="EMBL" id="JACRDE010000441">
    <property type="protein sequence ID" value="MBI5251168.1"/>
    <property type="molecule type" value="Genomic_DNA"/>
</dbReference>
<evidence type="ECO:0000313" key="3">
    <source>
        <dbReference type="Proteomes" id="UP000807825"/>
    </source>
</evidence>